<dbReference type="AlphaFoldDB" id="A0A2M4AZX3"/>
<dbReference type="SUPFAM" id="SSF57059">
    <property type="entry name" value="omega toxin-like"/>
    <property type="match status" value="1"/>
</dbReference>
<organism evidence="5">
    <name type="scientific">Anopheles triannulatus</name>
    <dbReference type="NCBI Taxonomy" id="58253"/>
    <lineage>
        <taxon>Eukaryota</taxon>
        <taxon>Metazoa</taxon>
        <taxon>Ecdysozoa</taxon>
        <taxon>Arthropoda</taxon>
        <taxon>Hexapoda</taxon>
        <taxon>Insecta</taxon>
        <taxon>Pterygota</taxon>
        <taxon>Neoptera</taxon>
        <taxon>Endopterygota</taxon>
        <taxon>Diptera</taxon>
        <taxon>Nematocera</taxon>
        <taxon>Culicoidea</taxon>
        <taxon>Culicidae</taxon>
        <taxon>Anophelinae</taxon>
        <taxon>Anopheles</taxon>
    </lineage>
</organism>
<dbReference type="GO" id="GO:0008200">
    <property type="term" value="F:ion channel inhibitor activity"/>
    <property type="evidence" value="ECO:0007669"/>
    <property type="project" value="InterPro"/>
</dbReference>
<sequence>MHRCTVGRLLIWLVIAFIAAAHGASNYLYDSDERYPPSATNVLEDSEAEDGADRLSLADDGYLESFLQPGASKRSSLIQVYRRGCIPRGGNCDHRLNDCCHKSSCRCNLWGSNCRCQRMGLFQKWG</sequence>
<protein>
    <submittedName>
        <fullName evidence="5">Putative u8-agatoxin-ao1a-like isoform 1</fullName>
    </submittedName>
</protein>
<evidence type="ECO:0000256" key="3">
    <source>
        <dbReference type="ARBA" id="ARBA00023157"/>
    </source>
</evidence>
<keyword evidence="3" id="KW-1015">Disulfide bond</keyword>
<reference evidence="5" key="1">
    <citation type="submission" date="2018-01" db="EMBL/GenBank/DDBJ databases">
        <title>An insight into the sialome of Amazonian anophelines.</title>
        <authorList>
            <person name="Ribeiro J.M."/>
            <person name="Scarpassa V."/>
            <person name="Calvo E."/>
        </authorList>
    </citation>
    <scope>NUCLEOTIDE SEQUENCE</scope>
    <source>
        <tissue evidence="5">Salivary glands</tissue>
    </source>
</reference>
<evidence type="ECO:0000256" key="1">
    <source>
        <dbReference type="ARBA" id="ARBA00004613"/>
    </source>
</evidence>
<keyword evidence="4" id="KW-0732">Signal</keyword>
<proteinExistence type="predicted"/>
<name>A0A2M4AZX3_9DIPT</name>
<dbReference type="CDD" id="cd12960">
    <property type="entry name" value="Spider_toxin"/>
    <property type="match status" value="1"/>
</dbReference>
<dbReference type="EMBL" id="GGFK01012951">
    <property type="protein sequence ID" value="MBW46272.1"/>
    <property type="molecule type" value="Transcribed_RNA"/>
</dbReference>
<dbReference type="Pfam" id="PF02819">
    <property type="entry name" value="Toxin_9"/>
    <property type="match status" value="1"/>
</dbReference>
<dbReference type="GO" id="GO:0005576">
    <property type="term" value="C:extracellular region"/>
    <property type="evidence" value="ECO:0007669"/>
    <property type="project" value="UniProtKB-SubCell"/>
</dbReference>
<dbReference type="Gene3D" id="4.10.40.10">
    <property type="match status" value="1"/>
</dbReference>
<keyword evidence="2" id="KW-0964">Secreted</keyword>
<accession>A0A2M4AZX3</accession>
<feature type="chain" id="PRO_5015005611" evidence="4">
    <location>
        <begin position="24"/>
        <end position="126"/>
    </location>
</feature>
<evidence type="ECO:0000313" key="5">
    <source>
        <dbReference type="EMBL" id="MBW46272.1"/>
    </source>
</evidence>
<comment type="subcellular location">
    <subcellularLocation>
        <location evidence="1">Secreted</location>
    </subcellularLocation>
</comment>
<evidence type="ECO:0000256" key="4">
    <source>
        <dbReference type="SAM" id="SignalP"/>
    </source>
</evidence>
<dbReference type="InterPro" id="IPR004169">
    <property type="entry name" value="Spidertoxin"/>
</dbReference>
<feature type="signal peptide" evidence="4">
    <location>
        <begin position="1"/>
        <end position="23"/>
    </location>
</feature>
<evidence type="ECO:0000256" key="2">
    <source>
        <dbReference type="ARBA" id="ARBA00022525"/>
    </source>
</evidence>